<comment type="caution">
    <text evidence="1">The sequence shown here is derived from an EMBL/GenBank/DDBJ whole genome shotgun (WGS) entry which is preliminary data.</text>
</comment>
<evidence type="ECO:0000313" key="2">
    <source>
        <dbReference type="EMBL" id="CAF1487101.1"/>
    </source>
</evidence>
<gene>
    <name evidence="1" type="ORF">RFH988_LOCUS37387</name>
    <name evidence="3" type="ORF">SEV965_LOCUS36581</name>
    <name evidence="2" type="ORF">ZHD862_LOCUS36831</name>
</gene>
<dbReference type="EMBL" id="CAJNOU010006742">
    <property type="protein sequence ID" value="CAF1511549.1"/>
    <property type="molecule type" value="Genomic_DNA"/>
</dbReference>
<dbReference type="Proteomes" id="UP000663889">
    <property type="component" value="Unassembled WGS sequence"/>
</dbReference>
<dbReference type="EMBL" id="CAJNOT010006317">
    <property type="protein sequence ID" value="CAF1487101.1"/>
    <property type="molecule type" value="Genomic_DNA"/>
</dbReference>
<proteinExistence type="predicted"/>
<dbReference type="AlphaFoldDB" id="A0A815QTW2"/>
<dbReference type="OrthoDB" id="10062977at2759"/>
<evidence type="ECO:0000313" key="1">
    <source>
        <dbReference type="EMBL" id="CAF1466922.1"/>
    </source>
</evidence>
<accession>A0A815QTW2</accession>
<organism evidence="1 4">
    <name type="scientific">Rotaria sordida</name>
    <dbReference type="NCBI Taxonomy" id="392033"/>
    <lineage>
        <taxon>Eukaryota</taxon>
        <taxon>Metazoa</taxon>
        <taxon>Spiralia</taxon>
        <taxon>Gnathifera</taxon>
        <taxon>Rotifera</taxon>
        <taxon>Eurotatoria</taxon>
        <taxon>Bdelloidea</taxon>
        <taxon>Philodinida</taxon>
        <taxon>Philodinidae</taxon>
        <taxon>Rotaria</taxon>
    </lineage>
</organism>
<dbReference type="EMBL" id="CAJNOO010007376">
    <property type="protein sequence ID" value="CAF1466922.1"/>
    <property type="molecule type" value="Genomic_DNA"/>
</dbReference>
<name>A0A815QTW2_9BILA</name>
<sequence>MNLNNLPDEVLFYSNDQFYQFIESRLGVDEMNLLKIQSIRNTKTLLKVPDIFSVLGIKCKELVDLKNRLCFVDEDNNNIIIKAGVKTDFDDLITILKEKNCKYLKKMKKSKLSSSSSTANPLISNTSSLNETISSIIDSSLISTPTTAINVMPINDYIQVLVDSIEKYSINTFENIILKHGDDYMIHLNQSDTFIDGHITCGCKSTIKLPFRLRAKSFQLSQYFKHLKRTRCAMLKKKRQELKESNNLLYNSNQNYILSHTEEAIDFDETSTNSLNENSQIITNKSILTGSDSLNKKRPTSSLLDSTKRIKIF</sequence>
<reference evidence="1" key="1">
    <citation type="submission" date="2021-02" db="EMBL/GenBank/DDBJ databases">
        <authorList>
            <person name="Nowell W R."/>
        </authorList>
    </citation>
    <scope>NUCLEOTIDE SEQUENCE</scope>
</reference>
<evidence type="ECO:0000313" key="3">
    <source>
        <dbReference type="EMBL" id="CAF1511549.1"/>
    </source>
</evidence>
<evidence type="ECO:0000313" key="4">
    <source>
        <dbReference type="Proteomes" id="UP000663882"/>
    </source>
</evidence>
<protein>
    <submittedName>
        <fullName evidence="1">Uncharacterized protein</fullName>
    </submittedName>
</protein>
<dbReference type="Proteomes" id="UP000663882">
    <property type="component" value="Unassembled WGS sequence"/>
</dbReference>
<dbReference type="Proteomes" id="UP000663864">
    <property type="component" value="Unassembled WGS sequence"/>
</dbReference>